<evidence type="ECO:0000313" key="1">
    <source>
        <dbReference type="EMBL" id="TCL36747.1"/>
    </source>
</evidence>
<proteinExistence type="predicted"/>
<dbReference type="Proteomes" id="UP000295063">
    <property type="component" value="Unassembled WGS sequence"/>
</dbReference>
<dbReference type="AlphaFoldDB" id="A0A4R1PWB5"/>
<gene>
    <name evidence="1" type="ORF">EV210_1079</name>
</gene>
<keyword evidence="2" id="KW-1185">Reference proteome</keyword>
<organism evidence="1 2">
    <name type="scientific">Anaerospora hongkongensis</name>
    <dbReference type="NCBI Taxonomy" id="244830"/>
    <lineage>
        <taxon>Bacteria</taxon>
        <taxon>Bacillati</taxon>
        <taxon>Bacillota</taxon>
        <taxon>Negativicutes</taxon>
        <taxon>Selenomonadales</taxon>
        <taxon>Sporomusaceae</taxon>
        <taxon>Anaerospora</taxon>
    </lineage>
</organism>
<comment type="caution">
    <text evidence="1">The sequence shown here is derived from an EMBL/GenBank/DDBJ whole genome shotgun (WGS) entry which is preliminary data.</text>
</comment>
<dbReference type="OrthoDB" id="1683806at2"/>
<evidence type="ECO:0000313" key="2">
    <source>
        <dbReference type="Proteomes" id="UP000295063"/>
    </source>
</evidence>
<dbReference type="EMBL" id="SLUI01000007">
    <property type="protein sequence ID" value="TCL36747.1"/>
    <property type="molecule type" value="Genomic_DNA"/>
</dbReference>
<protein>
    <submittedName>
        <fullName evidence="1">Uncharacterized protein</fullName>
    </submittedName>
</protein>
<sequence>MRTTIQGIPVMVDLPLSLTQINTIVAEIIQDWAWEGRNLERIELISDGQLLHICSYEKPSVKLIPLEG</sequence>
<dbReference type="RefSeq" id="WP_132080127.1">
    <property type="nucleotide sequence ID" value="NZ_DAMAKO010000012.1"/>
</dbReference>
<name>A0A4R1PWB5_9FIRM</name>
<reference evidence="1 2" key="1">
    <citation type="submission" date="2019-03" db="EMBL/GenBank/DDBJ databases">
        <title>Genomic Encyclopedia of Type Strains, Phase IV (KMG-IV): sequencing the most valuable type-strain genomes for metagenomic binning, comparative biology and taxonomic classification.</title>
        <authorList>
            <person name="Goeker M."/>
        </authorList>
    </citation>
    <scope>NUCLEOTIDE SEQUENCE [LARGE SCALE GENOMIC DNA]</scope>
    <source>
        <strain evidence="1 2">DSM 15969</strain>
    </source>
</reference>
<accession>A0A4R1PWB5</accession>